<name>A0ABQ8GFI2_9PEZI</name>
<evidence type="ECO:0000313" key="2">
    <source>
        <dbReference type="Proteomes" id="UP000774617"/>
    </source>
</evidence>
<dbReference type="Proteomes" id="UP000774617">
    <property type="component" value="Unassembled WGS sequence"/>
</dbReference>
<accession>A0ABQ8GFI2</accession>
<gene>
    <name evidence="1" type="ORF">B0J12DRAFT_738945</name>
</gene>
<reference evidence="1 2" key="1">
    <citation type="journal article" date="2021" name="Nat. Commun.">
        <title>Genetic determinants of endophytism in the Arabidopsis root mycobiome.</title>
        <authorList>
            <person name="Mesny F."/>
            <person name="Miyauchi S."/>
            <person name="Thiergart T."/>
            <person name="Pickel B."/>
            <person name="Atanasova L."/>
            <person name="Karlsson M."/>
            <person name="Huettel B."/>
            <person name="Barry K.W."/>
            <person name="Haridas S."/>
            <person name="Chen C."/>
            <person name="Bauer D."/>
            <person name="Andreopoulos W."/>
            <person name="Pangilinan J."/>
            <person name="LaButti K."/>
            <person name="Riley R."/>
            <person name="Lipzen A."/>
            <person name="Clum A."/>
            <person name="Drula E."/>
            <person name="Henrissat B."/>
            <person name="Kohler A."/>
            <person name="Grigoriev I.V."/>
            <person name="Martin F.M."/>
            <person name="Hacquard S."/>
        </authorList>
    </citation>
    <scope>NUCLEOTIDE SEQUENCE [LARGE SCALE GENOMIC DNA]</scope>
    <source>
        <strain evidence="1 2">MPI-SDFR-AT-0080</strain>
    </source>
</reference>
<comment type="caution">
    <text evidence="1">The sequence shown here is derived from an EMBL/GenBank/DDBJ whole genome shotgun (WGS) entry which is preliminary data.</text>
</comment>
<organism evidence="1 2">
    <name type="scientific">Macrophomina phaseolina</name>
    <dbReference type="NCBI Taxonomy" id="35725"/>
    <lineage>
        <taxon>Eukaryota</taxon>
        <taxon>Fungi</taxon>
        <taxon>Dikarya</taxon>
        <taxon>Ascomycota</taxon>
        <taxon>Pezizomycotina</taxon>
        <taxon>Dothideomycetes</taxon>
        <taxon>Dothideomycetes incertae sedis</taxon>
        <taxon>Botryosphaeriales</taxon>
        <taxon>Botryosphaeriaceae</taxon>
        <taxon>Macrophomina</taxon>
    </lineage>
</organism>
<proteinExistence type="predicted"/>
<keyword evidence="2" id="KW-1185">Reference proteome</keyword>
<sequence length="67" mass="7294">MPSEGCCNCSAIRVFVKEKQSSSLLSSSVNYLLDETDVRLEDPKSFLKAYQDADTVAGATGLVRHIV</sequence>
<protein>
    <submittedName>
        <fullName evidence="1">Uncharacterized protein</fullName>
    </submittedName>
</protein>
<evidence type="ECO:0000313" key="1">
    <source>
        <dbReference type="EMBL" id="KAH7054414.1"/>
    </source>
</evidence>
<dbReference type="EMBL" id="JAGTJR010000009">
    <property type="protein sequence ID" value="KAH7054414.1"/>
    <property type="molecule type" value="Genomic_DNA"/>
</dbReference>